<evidence type="ECO:0000256" key="11">
    <source>
        <dbReference type="ARBA" id="ARBA00022918"/>
    </source>
</evidence>
<dbReference type="Pfam" id="PF17921">
    <property type="entry name" value="Integrase_H2C2"/>
    <property type="match status" value="1"/>
</dbReference>
<dbReference type="PANTHER" id="PTHR37984">
    <property type="entry name" value="PROTEIN CBG26694"/>
    <property type="match status" value="1"/>
</dbReference>
<dbReference type="InterPro" id="IPR012337">
    <property type="entry name" value="RNaseH-like_sf"/>
</dbReference>
<evidence type="ECO:0000256" key="14">
    <source>
        <dbReference type="ARBA" id="ARBA00023172"/>
    </source>
</evidence>
<dbReference type="Pfam" id="PF17917">
    <property type="entry name" value="RT_RNaseH"/>
    <property type="match status" value="1"/>
</dbReference>
<keyword evidence="4" id="KW-0540">Nuclease</keyword>
<keyword evidence="7" id="KW-0255">Endonuclease</keyword>
<evidence type="ECO:0000313" key="21">
    <source>
        <dbReference type="Proteomes" id="UP001457282"/>
    </source>
</evidence>
<keyword evidence="3" id="KW-0548">Nucleotidyltransferase</keyword>
<dbReference type="InterPro" id="IPR041588">
    <property type="entry name" value="Integrase_H2C2"/>
</dbReference>
<dbReference type="SUPFAM" id="SSF56672">
    <property type="entry name" value="DNA/RNA polymerases"/>
    <property type="match status" value="1"/>
</dbReference>
<feature type="domain" description="Integrase zinc-binding" evidence="18">
    <location>
        <begin position="168"/>
        <end position="222"/>
    </location>
</feature>
<evidence type="ECO:0000259" key="19">
    <source>
        <dbReference type="Pfam" id="PF24626"/>
    </source>
</evidence>
<dbReference type="GO" id="GO:0006310">
    <property type="term" value="P:DNA recombination"/>
    <property type="evidence" value="ECO:0007669"/>
    <property type="project" value="UniProtKB-KW"/>
</dbReference>
<dbReference type="InterPro" id="IPR041577">
    <property type="entry name" value="RT_RNaseH_2"/>
</dbReference>
<feature type="domain" description="Tf2-1-like SH3-like" evidence="19">
    <location>
        <begin position="358"/>
        <end position="420"/>
    </location>
</feature>
<dbReference type="Gene3D" id="3.30.420.10">
    <property type="entry name" value="Ribonuclease H-like superfamily/Ribonuclease H"/>
    <property type="match status" value="1"/>
</dbReference>
<dbReference type="InterPro" id="IPR043502">
    <property type="entry name" value="DNA/RNA_pol_sf"/>
</dbReference>
<evidence type="ECO:0000256" key="8">
    <source>
        <dbReference type="ARBA" id="ARBA00022801"/>
    </source>
</evidence>
<dbReference type="InterPro" id="IPR041373">
    <property type="entry name" value="RT_RNaseH"/>
</dbReference>
<keyword evidence="13" id="KW-0238">DNA-binding</keyword>
<keyword evidence="2" id="KW-0808">Transferase</keyword>
<dbReference type="GO" id="GO:0003677">
    <property type="term" value="F:DNA binding"/>
    <property type="evidence" value="ECO:0007669"/>
    <property type="project" value="UniProtKB-KW"/>
</dbReference>
<reference evidence="20 21" key="1">
    <citation type="journal article" date="2023" name="G3 (Bethesda)">
        <title>A chromosome-length genome assembly and annotation of blackberry (Rubus argutus, cv. 'Hillquist').</title>
        <authorList>
            <person name="Bruna T."/>
            <person name="Aryal R."/>
            <person name="Dudchenko O."/>
            <person name="Sargent D.J."/>
            <person name="Mead D."/>
            <person name="Buti M."/>
            <person name="Cavallini A."/>
            <person name="Hytonen T."/>
            <person name="Andres J."/>
            <person name="Pham M."/>
            <person name="Weisz D."/>
            <person name="Mascagni F."/>
            <person name="Usai G."/>
            <person name="Natali L."/>
            <person name="Bassil N."/>
            <person name="Fernandez G.E."/>
            <person name="Lomsadze A."/>
            <person name="Armour M."/>
            <person name="Olukolu B."/>
            <person name="Poorten T."/>
            <person name="Britton C."/>
            <person name="Davik J."/>
            <person name="Ashrafi H."/>
            <person name="Aiden E.L."/>
            <person name="Borodovsky M."/>
            <person name="Worthington M."/>
        </authorList>
    </citation>
    <scope>NUCLEOTIDE SEQUENCE [LARGE SCALE GENOMIC DNA]</scope>
    <source>
        <strain evidence="20">PI 553951</strain>
    </source>
</reference>
<dbReference type="Pfam" id="PF24626">
    <property type="entry name" value="SH3_Tf2-1"/>
    <property type="match status" value="1"/>
</dbReference>
<evidence type="ECO:0000256" key="5">
    <source>
        <dbReference type="ARBA" id="ARBA00022723"/>
    </source>
</evidence>
<keyword evidence="12" id="KW-0239">DNA-directed DNA polymerase</keyword>
<proteinExistence type="predicted"/>
<evidence type="ECO:0000256" key="4">
    <source>
        <dbReference type="ARBA" id="ARBA00022722"/>
    </source>
</evidence>
<evidence type="ECO:0000256" key="9">
    <source>
        <dbReference type="ARBA" id="ARBA00022842"/>
    </source>
</evidence>
<dbReference type="AlphaFoldDB" id="A0AAW1XVN5"/>
<evidence type="ECO:0000256" key="6">
    <source>
        <dbReference type="ARBA" id="ARBA00022750"/>
    </source>
</evidence>
<dbReference type="GO" id="GO:0046872">
    <property type="term" value="F:metal ion binding"/>
    <property type="evidence" value="ECO:0007669"/>
    <property type="project" value="UniProtKB-KW"/>
</dbReference>
<evidence type="ECO:0000256" key="1">
    <source>
        <dbReference type="ARBA" id="ARBA00022670"/>
    </source>
</evidence>
<name>A0AAW1XVN5_RUBAR</name>
<keyword evidence="15" id="KW-0511">Multifunctional enzyme</keyword>
<keyword evidence="11" id="KW-0695">RNA-directed DNA polymerase</keyword>
<keyword evidence="9" id="KW-0460">Magnesium</keyword>
<dbReference type="EMBL" id="JBEDUW010000003">
    <property type="protein sequence ID" value="KAK9940704.1"/>
    <property type="molecule type" value="Genomic_DNA"/>
</dbReference>
<protein>
    <submittedName>
        <fullName evidence="20">Uncharacterized protein</fullName>
    </submittedName>
</protein>
<dbReference type="GO" id="GO:0015074">
    <property type="term" value="P:DNA integration"/>
    <property type="evidence" value="ECO:0007669"/>
    <property type="project" value="UniProtKB-KW"/>
</dbReference>
<dbReference type="GO" id="GO:0003964">
    <property type="term" value="F:RNA-directed DNA polymerase activity"/>
    <property type="evidence" value="ECO:0007669"/>
    <property type="project" value="UniProtKB-KW"/>
</dbReference>
<keyword evidence="21" id="KW-1185">Reference proteome</keyword>
<dbReference type="InterPro" id="IPR050951">
    <property type="entry name" value="Retrovirus_Pol_polyprotein"/>
</dbReference>
<evidence type="ECO:0000256" key="15">
    <source>
        <dbReference type="ARBA" id="ARBA00023268"/>
    </source>
</evidence>
<evidence type="ECO:0000259" key="18">
    <source>
        <dbReference type="Pfam" id="PF17921"/>
    </source>
</evidence>
<feature type="domain" description="Reverse transcriptase/retrotransposon-derived protein RNase H-like" evidence="17">
    <location>
        <begin position="6"/>
        <end position="69"/>
    </location>
</feature>
<dbReference type="Proteomes" id="UP001457282">
    <property type="component" value="Unassembled WGS sequence"/>
</dbReference>
<evidence type="ECO:0000256" key="3">
    <source>
        <dbReference type="ARBA" id="ARBA00022695"/>
    </source>
</evidence>
<accession>A0AAW1XVN5</accession>
<evidence type="ECO:0000259" key="17">
    <source>
        <dbReference type="Pfam" id="PF17919"/>
    </source>
</evidence>
<keyword evidence="5" id="KW-0479">Metal-binding</keyword>
<comment type="caution">
    <text evidence="20">The sequence shown here is derived from an EMBL/GenBank/DDBJ whole genome shotgun (WGS) entry which is preliminary data.</text>
</comment>
<evidence type="ECO:0000313" key="20">
    <source>
        <dbReference type="EMBL" id="KAK9940704.1"/>
    </source>
</evidence>
<gene>
    <name evidence="20" type="ORF">M0R45_017349</name>
</gene>
<evidence type="ECO:0000256" key="13">
    <source>
        <dbReference type="ARBA" id="ARBA00023125"/>
    </source>
</evidence>
<dbReference type="InterPro" id="IPR056924">
    <property type="entry name" value="SH3_Tf2-1"/>
</dbReference>
<dbReference type="GO" id="GO:0004519">
    <property type="term" value="F:endonuclease activity"/>
    <property type="evidence" value="ECO:0007669"/>
    <property type="project" value="UniProtKB-KW"/>
</dbReference>
<feature type="domain" description="Reverse transcriptase RNase H-like" evidence="16">
    <location>
        <begin position="70"/>
        <end position="110"/>
    </location>
</feature>
<dbReference type="InterPro" id="IPR036397">
    <property type="entry name" value="RNaseH_sf"/>
</dbReference>
<keyword evidence="14" id="KW-0233">DNA recombination</keyword>
<dbReference type="Pfam" id="PF17919">
    <property type="entry name" value="RT_RNaseH_2"/>
    <property type="match status" value="1"/>
</dbReference>
<evidence type="ECO:0000256" key="7">
    <source>
        <dbReference type="ARBA" id="ARBA00022759"/>
    </source>
</evidence>
<keyword evidence="1" id="KW-0645">Protease</keyword>
<dbReference type="GO" id="GO:0003887">
    <property type="term" value="F:DNA-directed DNA polymerase activity"/>
    <property type="evidence" value="ECO:0007669"/>
    <property type="project" value="UniProtKB-KW"/>
</dbReference>
<evidence type="ECO:0000256" key="2">
    <source>
        <dbReference type="ARBA" id="ARBA00022679"/>
    </source>
</evidence>
<dbReference type="FunFam" id="1.10.340.70:FF:000001">
    <property type="entry name" value="Retrovirus-related Pol polyprotein from transposon gypsy-like Protein"/>
    <property type="match status" value="1"/>
</dbReference>
<evidence type="ECO:0000256" key="12">
    <source>
        <dbReference type="ARBA" id="ARBA00022932"/>
    </source>
</evidence>
<evidence type="ECO:0000259" key="16">
    <source>
        <dbReference type="Pfam" id="PF17917"/>
    </source>
</evidence>
<evidence type="ECO:0000256" key="10">
    <source>
        <dbReference type="ARBA" id="ARBA00022908"/>
    </source>
</evidence>
<keyword evidence="8" id="KW-0378">Hydrolase</keyword>
<dbReference type="CDD" id="cd09274">
    <property type="entry name" value="RNase_HI_RT_Ty3"/>
    <property type="match status" value="1"/>
</dbReference>
<dbReference type="GO" id="GO:0004190">
    <property type="term" value="F:aspartic-type endopeptidase activity"/>
    <property type="evidence" value="ECO:0007669"/>
    <property type="project" value="UniProtKB-KW"/>
</dbReference>
<dbReference type="PANTHER" id="PTHR37984:SF5">
    <property type="entry name" value="PROTEIN NYNRIN-LIKE"/>
    <property type="match status" value="1"/>
</dbReference>
<sequence>MDGSSRKKLPTLKEKLSSAPVLALPDFEKMFELDCDASHVGVGGVLSQAGHPIAFFSQKLNEAKKRYSRRSYLIQREFVLNSDHEALKHINNQGSLSRRHANWVSFLQEYTFVIKHKSGQYNQVADALSRRVTLLNSMSVQLEGFDNLKAMYDEDVNFGVLLCIPKCSFREYIIKELHSGGLGGHFGRDKTVCLVKEKYFWPTIYRDVTHYVKRCRICQTCKGQSQNTGAYIPLPPPKSPWQDTEVVNRTLGNLLKGLAAKRPKQWDVILPQAEFSYNSVINRSTGKSPFEIVYGQAPTHYLDLAPIPNSSLSNKKAEDFVSTMNKIHDEVRKKLEQSNAKYKEAANKHRRVKTFHEGDLVWVYLKKERFPTGSYNKLKERKIRPCQILTKINDNAYKIDLSPNIRTHPTFNVRDLSEYHGELESDSWASAFSPRENDAVL</sequence>
<dbReference type="SUPFAM" id="SSF53098">
    <property type="entry name" value="Ribonuclease H-like"/>
    <property type="match status" value="1"/>
</dbReference>
<dbReference type="Gene3D" id="1.10.340.70">
    <property type="match status" value="1"/>
</dbReference>
<keyword evidence="6" id="KW-0064">Aspartyl protease</keyword>
<dbReference type="GO" id="GO:0006508">
    <property type="term" value="P:proteolysis"/>
    <property type="evidence" value="ECO:0007669"/>
    <property type="project" value="UniProtKB-KW"/>
</dbReference>
<organism evidence="20 21">
    <name type="scientific">Rubus argutus</name>
    <name type="common">Southern blackberry</name>
    <dbReference type="NCBI Taxonomy" id="59490"/>
    <lineage>
        <taxon>Eukaryota</taxon>
        <taxon>Viridiplantae</taxon>
        <taxon>Streptophyta</taxon>
        <taxon>Embryophyta</taxon>
        <taxon>Tracheophyta</taxon>
        <taxon>Spermatophyta</taxon>
        <taxon>Magnoliopsida</taxon>
        <taxon>eudicotyledons</taxon>
        <taxon>Gunneridae</taxon>
        <taxon>Pentapetalae</taxon>
        <taxon>rosids</taxon>
        <taxon>fabids</taxon>
        <taxon>Rosales</taxon>
        <taxon>Rosaceae</taxon>
        <taxon>Rosoideae</taxon>
        <taxon>Rosoideae incertae sedis</taxon>
        <taxon>Rubus</taxon>
    </lineage>
</organism>
<keyword evidence="10" id="KW-0229">DNA integration</keyword>